<feature type="signal peptide" evidence="9">
    <location>
        <begin position="1"/>
        <end position="21"/>
    </location>
</feature>
<evidence type="ECO:0000256" key="3">
    <source>
        <dbReference type="ARBA" id="ARBA00022692"/>
    </source>
</evidence>
<evidence type="ECO:0000256" key="1">
    <source>
        <dbReference type="ARBA" id="ARBA00004589"/>
    </source>
</evidence>
<dbReference type="AlphaFoldDB" id="A0A5E4Q7F4"/>
<dbReference type="Proteomes" id="UP000324832">
    <property type="component" value="Unassembled WGS sequence"/>
</dbReference>
<keyword evidence="6" id="KW-0472">Membrane</keyword>
<organism evidence="10 11">
    <name type="scientific">Leptidea sinapis</name>
    <dbReference type="NCBI Taxonomy" id="189913"/>
    <lineage>
        <taxon>Eukaryota</taxon>
        <taxon>Metazoa</taxon>
        <taxon>Ecdysozoa</taxon>
        <taxon>Arthropoda</taxon>
        <taxon>Hexapoda</taxon>
        <taxon>Insecta</taxon>
        <taxon>Pterygota</taxon>
        <taxon>Neoptera</taxon>
        <taxon>Endopterygota</taxon>
        <taxon>Lepidoptera</taxon>
        <taxon>Glossata</taxon>
        <taxon>Ditrysia</taxon>
        <taxon>Papilionoidea</taxon>
        <taxon>Pieridae</taxon>
        <taxon>Dismorphiinae</taxon>
        <taxon>Leptidea</taxon>
    </lineage>
</organism>
<proteinExistence type="predicted"/>
<reference evidence="10 11" key="1">
    <citation type="submission" date="2017-07" db="EMBL/GenBank/DDBJ databases">
        <authorList>
            <person name="Talla V."/>
            <person name="Backstrom N."/>
        </authorList>
    </citation>
    <scope>NUCLEOTIDE SEQUENCE [LARGE SCALE GENOMIC DNA]</scope>
</reference>
<dbReference type="GO" id="GO:0098552">
    <property type="term" value="C:side of membrane"/>
    <property type="evidence" value="ECO:0007669"/>
    <property type="project" value="UniProtKB-KW"/>
</dbReference>
<sequence length="369" mass="42139">MMQQYLTLATTLSLLANGVSPLQCYQCLINPHPGEYYNTTKRLCVHFDSSEKFVVDCPYSTMCMKQEFYLDIQNGVRINGIQRDCAQQKHEYQDYKNGRWSPKTEIVEAYEEGCTSPDDKGERAVVTRYCYCRNDLCNTSSTNHEGYTDIMGVIVVFNLMKYINSLRYKCETFNGIIVLHPKEKYNFKMYLYVLNLLIKDNIKVYLFSSYAIVLCKPNMELLYYLILTLFWKMTSSLRCYQCVPEDTYQGVPLCAHFDATERYLSECEHSTMCFKRETSLDLGNGVTSATVARGCAPQTMSGDQAKINGHWQHVHTIYEVYDEGCSSDPRDADRPTTTLHCYCRGELCNAAPTLAASLAVLIAPALVLL</sequence>
<keyword evidence="3" id="KW-0812">Transmembrane</keyword>
<accession>A0A5E4Q7F4</accession>
<evidence type="ECO:0000256" key="7">
    <source>
        <dbReference type="ARBA" id="ARBA00023180"/>
    </source>
</evidence>
<dbReference type="GO" id="GO:0030431">
    <property type="term" value="P:sleep"/>
    <property type="evidence" value="ECO:0007669"/>
    <property type="project" value="InterPro"/>
</dbReference>
<protein>
    <submittedName>
        <fullName evidence="10">Uncharacterized protein</fullName>
    </submittedName>
</protein>
<keyword evidence="7" id="KW-0325">Glycoprotein</keyword>
<keyword evidence="11" id="KW-1185">Reference proteome</keyword>
<dbReference type="EMBL" id="FZQP02001537">
    <property type="protein sequence ID" value="VVC93128.1"/>
    <property type="molecule type" value="Genomic_DNA"/>
</dbReference>
<dbReference type="PANTHER" id="PTHR33562">
    <property type="entry name" value="ATILLA, ISOFORM B-RELATED-RELATED"/>
    <property type="match status" value="1"/>
</dbReference>
<dbReference type="Pfam" id="PF17064">
    <property type="entry name" value="QVR"/>
    <property type="match status" value="2"/>
</dbReference>
<evidence type="ECO:0000256" key="4">
    <source>
        <dbReference type="ARBA" id="ARBA00022729"/>
    </source>
</evidence>
<evidence type="ECO:0000256" key="2">
    <source>
        <dbReference type="ARBA" id="ARBA00022622"/>
    </source>
</evidence>
<keyword evidence="5" id="KW-1133">Transmembrane helix</keyword>
<evidence type="ECO:0000313" key="10">
    <source>
        <dbReference type="EMBL" id="VVC93128.1"/>
    </source>
</evidence>
<keyword evidence="4 9" id="KW-0732">Signal</keyword>
<evidence type="ECO:0000256" key="9">
    <source>
        <dbReference type="SAM" id="SignalP"/>
    </source>
</evidence>
<name>A0A5E4Q7F4_9NEOP</name>
<evidence type="ECO:0000256" key="8">
    <source>
        <dbReference type="ARBA" id="ARBA00023288"/>
    </source>
</evidence>
<dbReference type="PANTHER" id="PTHR33562:SF29">
    <property type="entry name" value="PROTEIN SLEEPLESS"/>
    <property type="match status" value="1"/>
</dbReference>
<evidence type="ECO:0000313" key="11">
    <source>
        <dbReference type="Proteomes" id="UP000324832"/>
    </source>
</evidence>
<gene>
    <name evidence="10" type="ORF">LSINAPIS_LOCUS5384</name>
</gene>
<dbReference type="GO" id="GO:0032222">
    <property type="term" value="P:regulation of synaptic transmission, cholinergic"/>
    <property type="evidence" value="ECO:0007669"/>
    <property type="project" value="InterPro"/>
</dbReference>
<comment type="subcellular location">
    <subcellularLocation>
        <location evidence="1">Membrane</location>
        <topology evidence="1">Lipid-anchor</topology>
        <topology evidence="1">GPI-anchor</topology>
    </subcellularLocation>
</comment>
<evidence type="ECO:0000256" key="6">
    <source>
        <dbReference type="ARBA" id="ARBA00023136"/>
    </source>
</evidence>
<keyword evidence="2" id="KW-0336">GPI-anchor</keyword>
<evidence type="ECO:0000256" key="5">
    <source>
        <dbReference type="ARBA" id="ARBA00022989"/>
    </source>
</evidence>
<dbReference type="InterPro" id="IPR050975">
    <property type="entry name" value="Sleep_regulator"/>
</dbReference>
<keyword evidence="8" id="KW-0449">Lipoprotein</keyword>
<feature type="chain" id="PRO_5023062230" evidence="9">
    <location>
        <begin position="22"/>
        <end position="369"/>
    </location>
</feature>
<dbReference type="InterPro" id="IPR031424">
    <property type="entry name" value="QVR-like"/>
</dbReference>